<accession>A0A1T4MCX0</accession>
<evidence type="ECO:0000259" key="1">
    <source>
        <dbReference type="Pfam" id="PF07238"/>
    </source>
</evidence>
<feature type="domain" description="PilZ" evidence="1">
    <location>
        <begin position="98"/>
        <end position="221"/>
    </location>
</feature>
<evidence type="ECO:0000313" key="3">
    <source>
        <dbReference type="EMBL" id="SJZ64584.1"/>
    </source>
</evidence>
<dbReference type="InterPro" id="IPR009875">
    <property type="entry name" value="PilZ_domain"/>
</dbReference>
<keyword evidence="3" id="KW-0966">Cell projection</keyword>
<name>A0A1T4MCX0_9FIRM</name>
<evidence type="ECO:0000313" key="4">
    <source>
        <dbReference type="Proteomes" id="UP000190625"/>
    </source>
</evidence>
<proteinExistence type="predicted"/>
<keyword evidence="4" id="KW-1185">Reference proteome</keyword>
<reference evidence="4" key="1">
    <citation type="submission" date="2017-02" db="EMBL/GenBank/DDBJ databases">
        <authorList>
            <person name="Varghese N."/>
            <person name="Submissions S."/>
        </authorList>
    </citation>
    <scope>NUCLEOTIDE SEQUENCE [LARGE SCALE GENOMIC DNA]</scope>
    <source>
        <strain evidence="4">ATCC BAA-73</strain>
    </source>
</reference>
<dbReference type="Gene3D" id="2.40.10.220">
    <property type="entry name" value="predicted glycosyltransferase like domains"/>
    <property type="match status" value="1"/>
</dbReference>
<feature type="domain" description="Type III secretion system flagellar brake protein YcgR PilZN" evidence="2">
    <location>
        <begin position="7"/>
        <end position="90"/>
    </location>
</feature>
<dbReference type="InterPro" id="IPR009926">
    <property type="entry name" value="T3SS_YcgR_PilZN"/>
</dbReference>
<dbReference type="RefSeq" id="WP_078809909.1">
    <property type="nucleotide sequence ID" value="NZ_FUWM01000010.1"/>
</dbReference>
<dbReference type="AlphaFoldDB" id="A0A1T4MCX0"/>
<dbReference type="STRING" id="142842.SAMN02745118_01435"/>
<dbReference type="Pfam" id="PF07238">
    <property type="entry name" value="PilZ"/>
    <property type="match status" value="1"/>
</dbReference>
<protein>
    <submittedName>
        <fullName evidence="3">C-di-GMP-binding flagellar brake protein YcgR, contains PilZNR and PilZ domains</fullName>
    </submittedName>
</protein>
<dbReference type="Pfam" id="PF12945">
    <property type="entry name" value="PilZNR"/>
    <property type="match status" value="1"/>
</dbReference>
<dbReference type="OrthoDB" id="3493at2"/>
<dbReference type="EMBL" id="FUWM01000010">
    <property type="protein sequence ID" value="SJZ64584.1"/>
    <property type="molecule type" value="Genomic_DNA"/>
</dbReference>
<dbReference type="Proteomes" id="UP000190625">
    <property type="component" value="Unassembled WGS sequence"/>
</dbReference>
<organism evidence="3 4">
    <name type="scientific">Selenihalanaerobacter shriftii</name>
    <dbReference type="NCBI Taxonomy" id="142842"/>
    <lineage>
        <taxon>Bacteria</taxon>
        <taxon>Bacillati</taxon>
        <taxon>Bacillota</taxon>
        <taxon>Clostridia</taxon>
        <taxon>Halanaerobiales</taxon>
        <taxon>Halobacteroidaceae</taxon>
        <taxon>Selenihalanaerobacter</taxon>
    </lineage>
</organism>
<gene>
    <name evidence="3" type="ORF">SAMN02745118_01435</name>
</gene>
<keyword evidence="3" id="KW-0969">Cilium</keyword>
<evidence type="ECO:0000259" key="2">
    <source>
        <dbReference type="Pfam" id="PF12945"/>
    </source>
</evidence>
<sequence>MADLKLKVNQSVELNVESGVYEGEYISQVTKIDDDEIQITLPIKKENLVPLPVGTELEIFFSDQRAQYKFKAKINSRQRNNKIGTFSVEKPNKLYKIQRRDFVRVPIKITVEYRKLVGEDIINSKGNSKRVKYNEDKQEEFKETLSEDISGGGMLLRVNEEIPLNSLIELRLDLDDLDFKTIIGKVVRVDEFVDRNDKVGSGIKFINISQKRQDEIVQWVLQKQLELHRKGLL</sequence>
<dbReference type="GO" id="GO:0035438">
    <property type="term" value="F:cyclic-di-GMP binding"/>
    <property type="evidence" value="ECO:0007669"/>
    <property type="project" value="InterPro"/>
</dbReference>
<keyword evidence="3" id="KW-0282">Flagellum</keyword>